<keyword evidence="1" id="KW-0472">Membrane</keyword>
<evidence type="ECO:0000313" key="2">
    <source>
        <dbReference type="EMBL" id="MPC97267.1"/>
    </source>
</evidence>
<proteinExistence type="predicted"/>
<comment type="caution">
    <text evidence="2">The sequence shown here is derived from an EMBL/GenBank/DDBJ whole genome shotgun (WGS) entry which is preliminary data.</text>
</comment>
<evidence type="ECO:0000256" key="1">
    <source>
        <dbReference type="SAM" id="Phobius"/>
    </source>
</evidence>
<dbReference type="AlphaFoldDB" id="A0A5B7JVT2"/>
<evidence type="ECO:0000313" key="3">
    <source>
        <dbReference type="Proteomes" id="UP000324222"/>
    </source>
</evidence>
<dbReference type="EMBL" id="VSRR010109225">
    <property type="protein sequence ID" value="MPC97267.1"/>
    <property type="molecule type" value="Genomic_DNA"/>
</dbReference>
<reference evidence="2 3" key="1">
    <citation type="submission" date="2019-05" db="EMBL/GenBank/DDBJ databases">
        <title>Another draft genome of Portunus trituberculatus and its Hox gene families provides insights of decapod evolution.</title>
        <authorList>
            <person name="Jeong J.-H."/>
            <person name="Song I."/>
            <person name="Kim S."/>
            <person name="Choi T."/>
            <person name="Kim D."/>
            <person name="Ryu S."/>
            <person name="Kim W."/>
        </authorList>
    </citation>
    <scope>NUCLEOTIDE SEQUENCE [LARGE SCALE GENOMIC DNA]</scope>
    <source>
        <tissue evidence="2">Muscle</tissue>
    </source>
</reference>
<feature type="transmembrane region" description="Helical" evidence="1">
    <location>
        <begin position="39"/>
        <end position="56"/>
    </location>
</feature>
<accession>A0A5B7JVT2</accession>
<dbReference type="Proteomes" id="UP000324222">
    <property type="component" value="Unassembled WGS sequence"/>
</dbReference>
<sequence>MYVSLGDWQQQIIFLFSLSSFSSSSAVLTLTCRASASSLLLLLLTSFVFLLTRNLSSPLASLPSTFHLLSLWRLSSSPSSS</sequence>
<organism evidence="2 3">
    <name type="scientific">Portunus trituberculatus</name>
    <name type="common">Swimming crab</name>
    <name type="synonym">Neptunus trituberculatus</name>
    <dbReference type="NCBI Taxonomy" id="210409"/>
    <lineage>
        <taxon>Eukaryota</taxon>
        <taxon>Metazoa</taxon>
        <taxon>Ecdysozoa</taxon>
        <taxon>Arthropoda</taxon>
        <taxon>Crustacea</taxon>
        <taxon>Multicrustacea</taxon>
        <taxon>Malacostraca</taxon>
        <taxon>Eumalacostraca</taxon>
        <taxon>Eucarida</taxon>
        <taxon>Decapoda</taxon>
        <taxon>Pleocyemata</taxon>
        <taxon>Brachyura</taxon>
        <taxon>Eubrachyura</taxon>
        <taxon>Portunoidea</taxon>
        <taxon>Portunidae</taxon>
        <taxon>Portuninae</taxon>
        <taxon>Portunus</taxon>
    </lineage>
</organism>
<keyword evidence="3" id="KW-1185">Reference proteome</keyword>
<protein>
    <submittedName>
        <fullName evidence="2">Uncharacterized protein</fullName>
    </submittedName>
</protein>
<keyword evidence="1" id="KW-0812">Transmembrane</keyword>
<name>A0A5B7JVT2_PORTR</name>
<keyword evidence="1" id="KW-1133">Transmembrane helix</keyword>
<gene>
    <name evidence="2" type="ORF">E2C01_092572</name>
</gene>
<feature type="transmembrane region" description="Helical" evidence="1">
    <location>
        <begin position="12"/>
        <end position="32"/>
    </location>
</feature>